<evidence type="ECO:0000313" key="4">
    <source>
        <dbReference type="Proteomes" id="UP000664534"/>
    </source>
</evidence>
<name>A0A8H3EP52_9LECA</name>
<keyword evidence="4" id="KW-1185">Reference proteome</keyword>
<evidence type="ECO:0000256" key="1">
    <source>
        <dbReference type="ARBA" id="ARBA00022631"/>
    </source>
</evidence>
<dbReference type="SUPFAM" id="SSF158694">
    <property type="entry name" value="UraD-Like"/>
    <property type="match status" value="1"/>
</dbReference>
<dbReference type="Pfam" id="PF09349">
    <property type="entry name" value="OHCU_decarbox"/>
    <property type="match status" value="1"/>
</dbReference>
<reference evidence="3" key="1">
    <citation type="submission" date="2021-03" db="EMBL/GenBank/DDBJ databases">
        <authorList>
            <person name="Tagirdzhanova G."/>
        </authorList>
    </citation>
    <scope>NUCLEOTIDE SEQUENCE</scope>
</reference>
<dbReference type="PANTHER" id="PTHR37987:SF1">
    <property type="entry name" value="OXO-4-HYDROXY-4-CARBOXY-5-UREIDOIMIDAZOLINE DECARBOXYLASE DOMAIN-CONTAINING PROTEIN"/>
    <property type="match status" value="1"/>
</dbReference>
<proteinExistence type="predicted"/>
<dbReference type="EMBL" id="CAJPDT010000004">
    <property type="protein sequence ID" value="CAF9907978.1"/>
    <property type="molecule type" value="Genomic_DNA"/>
</dbReference>
<evidence type="ECO:0000259" key="2">
    <source>
        <dbReference type="Pfam" id="PF09349"/>
    </source>
</evidence>
<keyword evidence="1" id="KW-0659">Purine metabolism</keyword>
<organism evidence="3 4">
    <name type="scientific">Imshaugia aleurites</name>
    <dbReference type="NCBI Taxonomy" id="172621"/>
    <lineage>
        <taxon>Eukaryota</taxon>
        <taxon>Fungi</taxon>
        <taxon>Dikarya</taxon>
        <taxon>Ascomycota</taxon>
        <taxon>Pezizomycotina</taxon>
        <taxon>Lecanoromycetes</taxon>
        <taxon>OSLEUM clade</taxon>
        <taxon>Lecanoromycetidae</taxon>
        <taxon>Lecanorales</taxon>
        <taxon>Lecanorineae</taxon>
        <taxon>Parmeliaceae</taxon>
        <taxon>Imshaugia</taxon>
    </lineage>
</organism>
<accession>A0A8H3EP52</accession>
<sequence>MAAYKLPPIRALSSLPTAELATILDHLFEPSVPLHTLSVDLLRDQAFSSYSDLVASIGVQLAYLAESSSTSDTKWLESILGAHPRLGEKKIDSTQSQAEQAQLALHADTGQDKLSELNALYERTFPGLRYVVFVNGRDRSTILEDMQARIDRDDIGFERTDAIKAMCDIAADRARKLAA</sequence>
<dbReference type="Proteomes" id="UP000664534">
    <property type="component" value="Unassembled WGS sequence"/>
</dbReference>
<feature type="domain" description="Oxo-4-hydroxy-4-carboxy-5-ureidoimidazoline decarboxylase" evidence="2">
    <location>
        <begin position="14"/>
        <end position="175"/>
    </location>
</feature>
<evidence type="ECO:0000313" key="3">
    <source>
        <dbReference type="EMBL" id="CAF9907978.1"/>
    </source>
</evidence>
<dbReference type="InterPro" id="IPR036778">
    <property type="entry name" value="OHCU_decarboxylase_sf"/>
</dbReference>
<gene>
    <name evidence="3" type="ORF">IMSHALPRED_006549</name>
</gene>
<dbReference type="OrthoDB" id="5398391at2759"/>
<dbReference type="InterPro" id="IPR018020">
    <property type="entry name" value="OHCU_decarboxylase"/>
</dbReference>
<dbReference type="GO" id="GO:0006144">
    <property type="term" value="P:purine nucleobase metabolic process"/>
    <property type="evidence" value="ECO:0007669"/>
    <property type="project" value="UniProtKB-KW"/>
</dbReference>
<dbReference type="AlphaFoldDB" id="A0A8H3EP52"/>
<dbReference type="PANTHER" id="PTHR37987">
    <property type="entry name" value="CHROMOSOME 9, WHOLE GENOME SHOTGUN SEQUENCE"/>
    <property type="match status" value="1"/>
</dbReference>
<protein>
    <recommendedName>
        <fullName evidence="2">Oxo-4-hydroxy-4-carboxy-5-ureidoimidazoline decarboxylase domain-containing protein</fullName>
    </recommendedName>
</protein>
<comment type="caution">
    <text evidence="3">The sequence shown here is derived from an EMBL/GenBank/DDBJ whole genome shotgun (WGS) entry which is preliminary data.</text>
</comment>
<dbReference type="Gene3D" id="1.10.3330.10">
    <property type="entry name" value="Oxo-4-hydroxy-4-carboxy-5-ureidoimidazoline decarboxylase"/>
    <property type="match status" value="1"/>
</dbReference>